<gene>
    <name evidence="3" type="ORF">EF807_03940</name>
</gene>
<dbReference type="InterPro" id="IPR007167">
    <property type="entry name" value="Fe-transptr_FeoA-like"/>
</dbReference>
<dbReference type="EMBL" id="RXIL01000064">
    <property type="protein sequence ID" value="RZN69963.1"/>
    <property type="molecule type" value="Genomic_DNA"/>
</dbReference>
<dbReference type="PANTHER" id="PTHR43151:SF1">
    <property type="entry name" value="SSR2333 PROTEIN"/>
    <property type="match status" value="1"/>
</dbReference>
<dbReference type="SMART" id="SM00899">
    <property type="entry name" value="FeoA"/>
    <property type="match status" value="1"/>
</dbReference>
<organism evidence="3 4">
    <name type="scientific">Candidatus Methanolliviera hydrocarbonicum</name>
    <dbReference type="NCBI Taxonomy" id="2491085"/>
    <lineage>
        <taxon>Archaea</taxon>
        <taxon>Methanobacteriati</taxon>
        <taxon>Methanobacteriota</taxon>
        <taxon>Candidatus Methanoliparia</taxon>
        <taxon>Candidatus Methanoliparales</taxon>
        <taxon>Candidatus Methanollivieraceae</taxon>
        <taxon>Candidatus Methanolliviera</taxon>
    </lineage>
</organism>
<dbReference type="AlphaFoldDB" id="A0A520KXC1"/>
<evidence type="ECO:0000313" key="4">
    <source>
        <dbReference type="Proteomes" id="UP000320766"/>
    </source>
</evidence>
<evidence type="ECO:0000313" key="3">
    <source>
        <dbReference type="EMBL" id="RZN69963.1"/>
    </source>
</evidence>
<evidence type="ECO:0000259" key="2">
    <source>
        <dbReference type="SMART" id="SM00899"/>
    </source>
</evidence>
<dbReference type="Gene3D" id="2.30.30.90">
    <property type="match status" value="1"/>
</dbReference>
<protein>
    <submittedName>
        <fullName evidence="3">Ferrous iron transport protein A</fullName>
    </submittedName>
</protein>
<accession>A0A520KXC1</accession>
<dbReference type="PANTHER" id="PTHR43151">
    <property type="entry name" value="FEOA FAMILY PROTEIN"/>
    <property type="match status" value="1"/>
</dbReference>
<dbReference type="InterPro" id="IPR053184">
    <property type="entry name" value="FeoA-like"/>
</dbReference>
<dbReference type="SUPFAM" id="SSF50037">
    <property type="entry name" value="C-terminal domain of transcriptional repressors"/>
    <property type="match status" value="1"/>
</dbReference>
<name>A0A520KXC1_9EURY</name>
<proteinExistence type="predicted"/>
<dbReference type="Proteomes" id="UP000320766">
    <property type="component" value="Unassembled WGS sequence"/>
</dbReference>
<sequence>MIMSDKGDLVPLTTLIPGEMGRVAVLGHGRGRQLRFRTMGLIEGRMIRVVATQPMRGPIVVDAGGTQVAIGRRMATQILVERMG</sequence>
<reference evidence="3 4" key="1">
    <citation type="journal article" date="2019" name="Nat. Microbiol.">
        <title>Wide diversity of methane and short-chain alkane metabolisms in uncultured archaea.</title>
        <authorList>
            <person name="Borrel G."/>
            <person name="Adam P.S."/>
            <person name="McKay L.J."/>
            <person name="Chen L.X."/>
            <person name="Sierra-Garcia I.N."/>
            <person name="Sieber C.M."/>
            <person name="Letourneur Q."/>
            <person name="Ghozlane A."/>
            <person name="Andersen G.L."/>
            <person name="Li W.J."/>
            <person name="Hallam S.J."/>
            <person name="Muyzer G."/>
            <person name="de Oliveira V.M."/>
            <person name="Inskeep W.P."/>
            <person name="Banfield J.F."/>
            <person name="Gribaldo S."/>
        </authorList>
    </citation>
    <scope>NUCLEOTIDE SEQUENCE [LARGE SCALE GENOMIC DNA]</scope>
    <source>
        <strain evidence="3">NM1b</strain>
    </source>
</reference>
<feature type="domain" description="Ferrous iron transporter FeoA-like" evidence="2">
    <location>
        <begin position="10"/>
        <end position="82"/>
    </location>
</feature>
<dbReference type="GO" id="GO:0046914">
    <property type="term" value="F:transition metal ion binding"/>
    <property type="evidence" value="ECO:0007669"/>
    <property type="project" value="InterPro"/>
</dbReference>
<dbReference type="InterPro" id="IPR008988">
    <property type="entry name" value="Transcriptional_repressor_C"/>
</dbReference>
<dbReference type="InterPro" id="IPR038157">
    <property type="entry name" value="FeoA_core_dom"/>
</dbReference>
<evidence type="ECO:0000256" key="1">
    <source>
        <dbReference type="ARBA" id="ARBA00023004"/>
    </source>
</evidence>
<keyword evidence="1" id="KW-0408">Iron</keyword>
<dbReference type="Pfam" id="PF04023">
    <property type="entry name" value="FeoA"/>
    <property type="match status" value="1"/>
</dbReference>
<comment type="caution">
    <text evidence="3">The sequence shown here is derived from an EMBL/GenBank/DDBJ whole genome shotgun (WGS) entry which is preliminary data.</text>
</comment>